<reference evidence="6" key="2">
    <citation type="submission" date="2025-08" db="UniProtKB">
        <authorList>
            <consortium name="RefSeq"/>
        </authorList>
    </citation>
    <scope>IDENTIFICATION</scope>
</reference>
<dbReference type="Proteomes" id="UP000694886">
    <property type="component" value="Chromosome 10"/>
</dbReference>
<dbReference type="AlphaFoldDB" id="A0AB32X001"/>
<feature type="domain" description="Phorbol-ester/DAG-type" evidence="4">
    <location>
        <begin position="209"/>
        <end position="250"/>
    </location>
</feature>
<dbReference type="Gramene" id="Tc10v2_t004260.1">
    <property type="protein sequence ID" value="Tc10v2_p004260.1"/>
    <property type="gene ID" value="Tc10v2_g004260"/>
</dbReference>
<dbReference type="SMART" id="SM00109">
    <property type="entry name" value="C1"/>
    <property type="match status" value="3"/>
</dbReference>
<dbReference type="InterPro" id="IPR046349">
    <property type="entry name" value="C1-like_sf"/>
</dbReference>
<gene>
    <name evidence="6" type="primary">LOC108660470</name>
</gene>
<sequence>MEIQHPSHNHPLVFKEERSHESDEMLYCRGCGEVVSGPTYSCVACGFHLDKNCAEAPFWLNHPLHRSHSLDLVSPPGKFWFNCDFCNKRVTVHKDCISLSRIIKSIWHHHPIFHNYFAVENECGILECGICHEEVNKEYGNYCCSACKFIVHVNCALENTTFYYEIESKDDYEKLNENSTLVDPSFLVIKEIKLGENVITTEIQHFSHEHNLVLYDEVKDEKCCYCCSLLIETSFYSCSECDFSLHKSCAVLPKKMEFWAFPLTLNLIPNHFFKCHFCHSLHTGFAYNLKELCLCVQCTERSLSYTSQAHKEHPLLFYNKYNGQCNACGNSITDDFATYRCKGCNFNLHVLCTLLPRTAWHKCDEHCLTLTYHEVHDYSEYHFCDICEERRNPNIWFYHCALCDKSAHPKCVLGDYPFIKLGRRISAKTDHPHLLILGQKVYLYPECSKCGQLCFDLALECADTRCSFVIHWRCSRLKDFIEDDNIVELIAIKGY</sequence>
<dbReference type="SUPFAM" id="SSF57889">
    <property type="entry name" value="Cysteine-rich domain"/>
    <property type="match status" value="3"/>
</dbReference>
<dbReference type="InterPro" id="IPR053192">
    <property type="entry name" value="Vacuole_Formation_Reg"/>
</dbReference>
<evidence type="ECO:0000313" key="5">
    <source>
        <dbReference type="Proteomes" id="UP000694886"/>
    </source>
</evidence>
<dbReference type="GO" id="GO:0046872">
    <property type="term" value="F:metal ion binding"/>
    <property type="evidence" value="ECO:0007669"/>
    <property type="project" value="UniProtKB-KW"/>
</dbReference>
<evidence type="ECO:0000256" key="2">
    <source>
        <dbReference type="ARBA" id="ARBA00022737"/>
    </source>
</evidence>
<name>A0AB32X001_THECC</name>
<dbReference type="Pfam" id="PF03107">
    <property type="entry name" value="C1_2"/>
    <property type="match status" value="4"/>
</dbReference>
<dbReference type="KEGG" id="tcc:108660470"/>
<evidence type="ECO:0000256" key="1">
    <source>
        <dbReference type="ARBA" id="ARBA00022723"/>
    </source>
</evidence>
<accession>A0AB32X001</accession>
<dbReference type="InterPro" id="IPR004146">
    <property type="entry name" value="DC1"/>
</dbReference>
<dbReference type="InterPro" id="IPR002219">
    <property type="entry name" value="PKC_DAG/PE"/>
</dbReference>
<evidence type="ECO:0000259" key="4">
    <source>
        <dbReference type="PROSITE" id="PS50081"/>
    </source>
</evidence>
<dbReference type="RefSeq" id="XP_017984261.1">
    <property type="nucleotide sequence ID" value="XM_018128772.1"/>
</dbReference>
<dbReference type="GeneID" id="108660470"/>
<reference evidence="5" key="1">
    <citation type="journal article" date="1997" name="Nucleic Acids Res.">
        <title>tRNAscan-SE: a program for improved detection of transfer RNA genes in genomic sequence.</title>
        <authorList>
            <person name="Lowe T.M."/>
            <person name="Eddy S.R."/>
        </authorList>
    </citation>
    <scope>NUCLEOTIDE SEQUENCE [LARGE SCALE GENOMIC DNA]</scope>
    <source>
        <strain evidence="5">r\B97-61/B2</strain>
    </source>
</reference>
<proteinExistence type="predicted"/>
<keyword evidence="2" id="KW-0677">Repeat</keyword>
<keyword evidence="1" id="KW-0479">Metal-binding</keyword>
<dbReference type="PANTHER" id="PTHR32410">
    <property type="entry name" value="CYSTEINE/HISTIDINE-RICH C1 DOMAIN FAMILY PROTEIN"/>
    <property type="match status" value="1"/>
</dbReference>
<protein>
    <submittedName>
        <fullName evidence="6">Uncharacterized protein LOC108660470</fullName>
    </submittedName>
</protein>
<dbReference type="PANTHER" id="PTHR32410:SF165">
    <property type="entry name" value="C1 DOMAIN FAMILY PROTEIN, PUTATIVE-RELATED"/>
    <property type="match status" value="1"/>
</dbReference>
<evidence type="ECO:0000313" key="6">
    <source>
        <dbReference type="RefSeq" id="XP_017984261.1"/>
    </source>
</evidence>
<dbReference type="PROSITE" id="PS50081">
    <property type="entry name" value="ZF_DAG_PE_2"/>
    <property type="match status" value="1"/>
</dbReference>
<organism evidence="5 6">
    <name type="scientific">Theobroma cacao</name>
    <name type="common">Cacao</name>
    <name type="synonym">Cocoa</name>
    <dbReference type="NCBI Taxonomy" id="3641"/>
    <lineage>
        <taxon>Eukaryota</taxon>
        <taxon>Viridiplantae</taxon>
        <taxon>Streptophyta</taxon>
        <taxon>Embryophyta</taxon>
        <taxon>Tracheophyta</taxon>
        <taxon>Spermatophyta</taxon>
        <taxon>Magnoliopsida</taxon>
        <taxon>eudicotyledons</taxon>
        <taxon>Gunneridae</taxon>
        <taxon>Pentapetalae</taxon>
        <taxon>rosids</taxon>
        <taxon>malvids</taxon>
        <taxon>Malvales</taxon>
        <taxon>Malvaceae</taxon>
        <taxon>Byttnerioideae</taxon>
        <taxon>Theobroma</taxon>
    </lineage>
</organism>
<evidence type="ECO:0000256" key="3">
    <source>
        <dbReference type="ARBA" id="ARBA00022833"/>
    </source>
</evidence>
<keyword evidence="3" id="KW-0862">Zinc</keyword>